<sequence>ATRAGGPAGGPGAASMAQECSFTGFMKCGPTQFHGTGGDVRLVATLGREVANGRPWTDVKQMMTDEFYPTEEVQRSMGHKAKDCRSKNVALGVTVQSHVVHYECGKRGHKSCACLKKAD</sequence>
<name>A0A699Q979_TANCI</name>
<evidence type="ECO:0000313" key="1">
    <source>
        <dbReference type="EMBL" id="GFC58257.1"/>
    </source>
</evidence>
<feature type="non-terminal residue" evidence="1">
    <location>
        <position position="1"/>
    </location>
</feature>
<dbReference type="EMBL" id="BKCJ010976854">
    <property type="protein sequence ID" value="GFC58257.1"/>
    <property type="molecule type" value="Genomic_DNA"/>
</dbReference>
<reference evidence="1" key="1">
    <citation type="journal article" date="2019" name="Sci. Rep.">
        <title>Draft genome of Tanacetum cinerariifolium, the natural source of mosquito coil.</title>
        <authorList>
            <person name="Yamashiro T."/>
            <person name="Shiraishi A."/>
            <person name="Satake H."/>
            <person name="Nakayama K."/>
        </authorList>
    </citation>
    <scope>NUCLEOTIDE SEQUENCE</scope>
</reference>
<accession>A0A699Q979</accession>
<comment type="caution">
    <text evidence="1">The sequence shown here is derived from an EMBL/GenBank/DDBJ whole genome shotgun (WGS) entry which is preliminary data.</text>
</comment>
<evidence type="ECO:0008006" key="2">
    <source>
        <dbReference type="Google" id="ProtNLM"/>
    </source>
</evidence>
<gene>
    <name evidence="1" type="ORF">Tci_830227</name>
</gene>
<protein>
    <recommendedName>
        <fullName evidence="2">CCHC-type domain-containing protein</fullName>
    </recommendedName>
</protein>
<proteinExistence type="predicted"/>
<dbReference type="AlphaFoldDB" id="A0A699Q979"/>
<organism evidence="1">
    <name type="scientific">Tanacetum cinerariifolium</name>
    <name type="common">Dalmatian daisy</name>
    <name type="synonym">Chrysanthemum cinerariifolium</name>
    <dbReference type="NCBI Taxonomy" id="118510"/>
    <lineage>
        <taxon>Eukaryota</taxon>
        <taxon>Viridiplantae</taxon>
        <taxon>Streptophyta</taxon>
        <taxon>Embryophyta</taxon>
        <taxon>Tracheophyta</taxon>
        <taxon>Spermatophyta</taxon>
        <taxon>Magnoliopsida</taxon>
        <taxon>eudicotyledons</taxon>
        <taxon>Gunneridae</taxon>
        <taxon>Pentapetalae</taxon>
        <taxon>asterids</taxon>
        <taxon>campanulids</taxon>
        <taxon>Asterales</taxon>
        <taxon>Asteraceae</taxon>
        <taxon>Asteroideae</taxon>
        <taxon>Anthemideae</taxon>
        <taxon>Anthemidinae</taxon>
        <taxon>Tanacetum</taxon>
    </lineage>
</organism>
<feature type="non-terminal residue" evidence="1">
    <location>
        <position position="119"/>
    </location>
</feature>